<dbReference type="SMART" id="SM00184">
    <property type="entry name" value="RING"/>
    <property type="match status" value="1"/>
</dbReference>
<dbReference type="PROSITE" id="PS50089">
    <property type="entry name" value="ZF_RING_2"/>
    <property type="match status" value="1"/>
</dbReference>
<evidence type="ECO:0000313" key="8">
    <source>
        <dbReference type="EMBL" id="CAJ1384126.1"/>
    </source>
</evidence>
<feature type="region of interest" description="Disordered" evidence="5">
    <location>
        <begin position="306"/>
        <end position="358"/>
    </location>
</feature>
<keyword evidence="6" id="KW-1133">Transmembrane helix</keyword>
<keyword evidence="3" id="KW-0862">Zinc</keyword>
<dbReference type="SUPFAM" id="SSF57850">
    <property type="entry name" value="RING/U-box"/>
    <property type="match status" value="1"/>
</dbReference>
<dbReference type="AlphaFoldDB" id="A0AA36IAJ2"/>
<keyword evidence="2 4" id="KW-0863">Zinc-finger</keyword>
<dbReference type="GO" id="GO:0061630">
    <property type="term" value="F:ubiquitin protein ligase activity"/>
    <property type="evidence" value="ECO:0007669"/>
    <property type="project" value="TreeGrafter"/>
</dbReference>
<evidence type="ECO:0000256" key="5">
    <source>
        <dbReference type="SAM" id="MobiDB-lite"/>
    </source>
</evidence>
<keyword evidence="9" id="KW-1185">Reference proteome</keyword>
<evidence type="ECO:0000256" key="4">
    <source>
        <dbReference type="PROSITE-ProRule" id="PRU00175"/>
    </source>
</evidence>
<dbReference type="PANTHER" id="PTHR45969:SF81">
    <property type="entry name" value="OS08G0157400 PROTEIN"/>
    <property type="match status" value="1"/>
</dbReference>
<feature type="transmembrane region" description="Helical" evidence="6">
    <location>
        <begin position="47"/>
        <end position="70"/>
    </location>
</feature>
<dbReference type="PANTHER" id="PTHR45969">
    <property type="entry name" value="RING ZINC FINGER PROTEIN-RELATED"/>
    <property type="match status" value="1"/>
</dbReference>
<feature type="domain" description="RING-type" evidence="7">
    <location>
        <begin position="257"/>
        <end position="302"/>
    </location>
</feature>
<keyword evidence="1" id="KW-0479">Metal-binding</keyword>
<gene>
    <name evidence="8" type="ORF">EVOR1521_LOCUS11048</name>
</gene>
<feature type="transmembrane region" description="Helical" evidence="6">
    <location>
        <begin position="77"/>
        <end position="99"/>
    </location>
</feature>
<sequence length="478" mass="50808">GCPLSPYWTFHWTVSRLVFVGLPMLLLSLQVDLFLPSTKLLPQTAVIGLFVCGGCVLISLKFCAMCACLANQKLAQAIVLVIFLAADWVSSLHIMALVSDDFKDRMLLCLLLASGIVQSRGVLTRLSLRSRWQRALAQRNARDLGGELSAAMAENASSDSDNEQGPGSLPEGFHEALVALLGFQVQQNNSRRQFLCGVRLAANTNEAQTAPDGSQAAPAGAAAAGAGVAVAPADAPAPGATGESPLPLEISSEERICVVCQDDIQPGERVRPLPKCSHVFHAACLEHWARTMREATRCPTCRKPALARKEAKGSTKISDLPEDETQSHTSSTASSRQSRSRPGQPRRSRRARPETRANQMSALRLSLGISERLAQVAVDVSGGGAAMAAHLVLEHRSVIEAAYVPGGQPSTPSGVVAHVIQASPSLAGTEPLVAQQLARLYASGRLRATPWAELPETGKVEVFTALLEDVSRSLESAV</sequence>
<keyword evidence="6" id="KW-0812">Transmembrane</keyword>
<dbReference type="GO" id="GO:0016567">
    <property type="term" value="P:protein ubiquitination"/>
    <property type="evidence" value="ECO:0007669"/>
    <property type="project" value="TreeGrafter"/>
</dbReference>
<dbReference type="Pfam" id="PF13639">
    <property type="entry name" value="zf-RING_2"/>
    <property type="match status" value="1"/>
</dbReference>
<evidence type="ECO:0000256" key="3">
    <source>
        <dbReference type="ARBA" id="ARBA00022833"/>
    </source>
</evidence>
<reference evidence="8" key="1">
    <citation type="submission" date="2023-08" db="EMBL/GenBank/DDBJ databases">
        <authorList>
            <person name="Chen Y."/>
            <person name="Shah S."/>
            <person name="Dougan E. K."/>
            <person name="Thang M."/>
            <person name="Chan C."/>
        </authorList>
    </citation>
    <scope>NUCLEOTIDE SEQUENCE</scope>
</reference>
<dbReference type="Gene3D" id="3.30.40.10">
    <property type="entry name" value="Zinc/RING finger domain, C3HC4 (zinc finger)"/>
    <property type="match status" value="1"/>
</dbReference>
<dbReference type="GO" id="GO:0008270">
    <property type="term" value="F:zinc ion binding"/>
    <property type="evidence" value="ECO:0007669"/>
    <property type="project" value="UniProtKB-KW"/>
</dbReference>
<proteinExistence type="predicted"/>
<feature type="compositionally biased region" description="Low complexity" evidence="5">
    <location>
        <begin position="327"/>
        <end position="343"/>
    </location>
</feature>
<dbReference type="EMBL" id="CAUJNA010001087">
    <property type="protein sequence ID" value="CAJ1384126.1"/>
    <property type="molecule type" value="Genomic_DNA"/>
</dbReference>
<name>A0AA36IAJ2_9DINO</name>
<evidence type="ECO:0000256" key="2">
    <source>
        <dbReference type="ARBA" id="ARBA00022771"/>
    </source>
</evidence>
<evidence type="ECO:0000256" key="1">
    <source>
        <dbReference type="ARBA" id="ARBA00022723"/>
    </source>
</evidence>
<evidence type="ECO:0000259" key="7">
    <source>
        <dbReference type="PROSITE" id="PS50089"/>
    </source>
</evidence>
<dbReference type="InterPro" id="IPR001841">
    <property type="entry name" value="Znf_RING"/>
</dbReference>
<keyword evidence="6" id="KW-0472">Membrane</keyword>
<dbReference type="InterPro" id="IPR013083">
    <property type="entry name" value="Znf_RING/FYVE/PHD"/>
</dbReference>
<evidence type="ECO:0000256" key="6">
    <source>
        <dbReference type="SAM" id="Phobius"/>
    </source>
</evidence>
<organism evidence="8 9">
    <name type="scientific">Effrenium voratum</name>
    <dbReference type="NCBI Taxonomy" id="2562239"/>
    <lineage>
        <taxon>Eukaryota</taxon>
        <taxon>Sar</taxon>
        <taxon>Alveolata</taxon>
        <taxon>Dinophyceae</taxon>
        <taxon>Suessiales</taxon>
        <taxon>Symbiodiniaceae</taxon>
        <taxon>Effrenium</taxon>
    </lineage>
</organism>
<feature type="non-terminal residue" evidence="8">
    <location>
        <position position="478"/>
    </location>
</feature>
<evidence type="ECO:0000313" key="9">
    <source>
        <dbReference type="Proteomes" id="UP001178507"/>
    </source>
</evidence>
<feature type="transmembrane region" description="Helical" evidence="6">
    <location>
        <begin position="17"/>
        <end position="35"/>
    </location>
</feature>
<protein>
    <recommendedName>
        <fullName evidence="7">RING-type domain-containing protein</fullName>
    </recommendedName>
</protein>
<comment type="caution">
    <text evidence="8">The sequence shown here is derived from an EMBL/GenBank/DDBJ whole genome shotgun (WGS) entry which is preliminary data.</text>
</comment>
<dbReference type="Proteomes" id="UP001178507">
    <property type="component" value="Unassembled WGS sequence"/>
</dbReference>
<accession>A0AA36IAJ2</accession>